<protein>
    <submittedName>
        <fullName evidence="2">Cupin domain-containing protein</fullName>
    </submittedName>
</protein>
<reference evidence="3" key="1">
    <citation type="journal article" date="2019" name="Int. J. Syst. Evol. Microbiol.">
        <title>The Global Catalogue of Microorganisms (GCM) 10K type strain sequencing project: providing services to taxonomists for standard genome sequencing and annotation.</title>
        <authorList>
            <consortium name="The Broad Institute Genomics Platform"/>
            <consortium name="The Broad Institute Genome Sequencing Center for Infectious Disease"/>
            <person name="Wu L."/>
            <person name="Ma J."/>
        </authorList>
    </citation>
    <scope>NUCLEOTIDE SEQUENCE [LARGE SCALE GENOMIC DNA]</scope>
    <source>
        <strain evidence="3">CGMCC 1.15790</strain>
    </source>
</reference>
<dbReference type="InterPro" id="IPR047121">
    <property type="entry name" value="YjiB-like"/>
</dbReference>
<dbReference type="PANTHER" id="PTHR36448:SF2">
    <property type="entry name" value="CUPIN TYPE-1 DOMAIN-CONTAINING PROTEIN"/>
    <property type="match status" value="1"/>
</dbReference>
<dbReference type="InterPro" id="IPR006045">
    <property type="entry name" value="Cupin_1"/>
</dbReference>
<feature type="domain" description="Cupin type-1" evidence="1">
    <location>
        <begin position="61"/>
        <end position="113"/>
    </location>
</feature>
<accession>A0ABW0U616</accession>
<evidence type="ECO:0000313" key="3">
    <source>
        <dbReference type="Proteomes" id="UP001596143"/>
    </source>
</evidence>
<dbReference type="Proteomes" id="UP001596143">
    <property type="component" value="Unassembled WGS sequence"/>
</dbReference>
<dbReference type="SUPFAM" id="SSF51182">
    <property type="entry name" value="RmlC-like cupins"/>
    <property type="match status" value="1"/>
</dbReference>
<dbReference type="PIRSF" id="PIRSF019307">
    <property type="entry name" value="UCP019307"/>
    <property type="match status" value="1"/>
</dbReference>
<organism evidence="2 3">
    <name type="scientific">Aliibacillus thermotolerans</name>
    <dbReference type="NCBI Taxonomy" id="1834418"/>
    <lineage>
        <taxon>Bacteria</taxon>
        <taxon>Bacillati</taxon>
        <taxon>Bacillota</taxon>
        <taxon>Bacilli</taxon>
        <taxon>Bacillales</taxon>
        <taxon>Bacillaceae</taxon>
        <taxon>Aliibacillus</taxon>
    </lineage>
</organism>
<dbReference type="EMBL" id="JBHSPF010000018">
    <property type="protein sequence ID" value="MFC5628229.1"/>
    <property type="molecule type" value="Genomic_DNA"/>
</dbReference>
<dbReference type="InterPro" id="IPR014710">
    <property type="entry name" value="RmlC-like_jellyroll"/>
</dbReference>
<dbReference type="CDD" id="cd02219">
    <property type="entry name" value="cupin_YjlB-like"/>
    <property type="match status" value="1"/>
</dbReference>
<keyword evidence="3" id="KW-1185">Reference proteome</keyword>
<dbReference type="RefSeq" id="WP_270897496.1">
    <property type="nucleotide sequence ID" value="NZ_JBHSPF010000018.1"/>
</dbReference>
<dbReference type="Pfam" id="PF00190">
    <property type="entry name" value="Cupin_1"/>
    <property type="match status" value="1"/>
</dbReference>
<dbReference type="Gene3D" id="2.60.120.10">
    <property type="entry name" value="Jelly Rolls"/>
    <property type="match status" value="1"/>
</dbReference>
<dbReference type="InterPro" id="IPR011051">
    <property type="entry name" value="RmlC_Cupin_sf"/>
</dbReference>
<comment type="caution">
    <text evidence="2">The sequence shown here is derived from an EMBL/GenBank/DDBJ whole genome shotgun (WGS) entry which is preliminary data.</text>
</comment>
<dbReference type="InterPro" id="IPR014500">
    <property type="entry name" value="UCP019307_cupin"/>
</dbReference>
<evidence type="ECO:0000313" key="2">
    <source>
        <dbReference type="EMBL" id="MFC5628229.1"/>
    </source>
</evidence>
<gene>
    <name evidence="2" type="ORF">ACFPTR_04885</name>
</gene>
<dbReference type="PANTHER" id="PTHR36448">
    <property type="entry name" value="BLR7373 PROTEIN"/>
    <property type="match status" value="1"/>
</dbReference>
<sequence>MKNEEVTPMFFQPQEHIPNNKEIPVLLYSGVMSEKTEKMRDTFHQNNWTNSWLGSLHEEDHFHSNTHEVIGIYNGSGRIRLGGAKGTYFDVMKGDVLVIPAGVCHRLMSASFDFAVIGAYPDGKEYNHMTGEEKEMEEWEKEISKVPLPKTDPVFGKEGPLIRAWIRKSI</sequence>
<proteinExistence type="predicted"/>
<name>A0ABW0U616_9BACI</name>
<evidence type="ECO:0000259" key="1">
    <source>
        <dbReference type="Pfam" id="PF00190"/>
    </source>
</evidence>